<name>A0ABD3UC71_SINWO</name>
<protein>
    <submittedName>
        <fullName evidence="2">Uncharacterized protein</fullName>
    </submittedName>
</protein>
<accession>A0ABD3UC71</accession>
<feature type="region of interest" description="Disordered" evidence="1">
    <location>
        <begin position="61"/>
        <end position="82"/>
    </location>
</feature>
<evidence type="ECO:0000313" key="3">
    <source>
        <dbReference type="Proteomes" id="UP001634394"/>
    </source>
</evidence>
<dbReference type="EMBL" id="JBJQND010000016">
    <property type="protein sequence ID" value="KAL3847104.1"/>
    <property type="molecule type" value="Genomic_DNA"/>
</dbReference>
<organism evidence="2 3">
    <name type="scientific">Sinanodonta woodiana</name>
    <name type="common">Chinese pond mussel</name>
    <name type="synonym">Anodonta woodiana</name>
    <dbReference type="NCBI Taxonomy" id="1069815"/>
    <lineage>
        <taxon>Eukaryota</taxon>
        <taxon>Metazoa</taxon>
        <taxon>Spiralia</taxon>
        <taxon>Lophotrochozoa</taxon>
        <taxon>Mollusca</taxon>
        <taxon>Bivalvia</taxon>
        <taxon>Autobranchia</taxon>
        <taxon>Heteroconchia</taxon>
        <taxon>Palaeoheterodonta</taxon>
        <taxon>Unionida</taxon>
        <taxon>Unionoidea</taxon>
        <taxon>Unionidae</taxon>
        <taxon>Unioninae</taxon>
        <taxon>Sinanodonta</taxon>
    </lineage>
</organism>
<gene>
    <name evidence="2" type="ORF">ACJMK2_018034</name>
</gene>
<feature type="compositionally biased region" description="Basic and acidic residues" evidence="1">
    <location>
        <begin position="67"/>
        <end position="82"/>
    </location>
</feature>
<evidence type="ECO:0000313" key="2">
    <source>
        <dbReference type="EMBL" id="KAL3847104.1"/>
    </source>
</evidence>
<dbReference type="Proteomes" id="UP001634394">
    <property type="component" value="Unassembled WGS sequence"/>
</dbReference>
<comment type="caution">
    <text evidence="2">The sequence shown here is derived from an EMBL/GenBank/DDBJ whole genome shotgun (WGS) entry which is preliminary data.</text>
</comment>
<proteinExistence type="predicted"/>
<reference evidence="2 3" key="1">
    <citation type="submission" date="2024-11" db="EMBL/GenBank/DDBJ databases">
        <title>Chromosome-level genome assembly of the freshwater bivalve Anodonta woodiana.</title>
        <authorList>
            <person name="Chen X."/>
        </authorList>
    </citation>
    <scope>NUCLEOTIDE SEQUENCE [LARGE SCALE GENOMIC DNA]</scope>
    <source>
        <strain evidence="2">MN2024</strain>
        <tissue evidence="2">Gills</tissue>
    </source>
</reference>
<sequence>MGPRDKDISEGPEPQTITYSWSLCGRVTQVLWDPGAKTSVRDQNPQTITYSWSPFVWKGHIGPMGPRGKDTSEGPEPPNHHILMESVCVEGSHRSYRTQGQRHQ</sequence>
<evidence type="ECO:0000256" key="1">
    <source>
        <dbReference type="SAM" id="MobiDB-lite"/>
    </source>
</evidence>
<keyword evidence="3" id="KW-1185">Reference proteome</keyword>
<dbReference type="AlphaFoldDB" id="A0ABD3UC71"/>